<reference evidence="3 4" key="1">
    <citation type="submission" date="2017-08" db="EMBL/GenBank/DDBJ databases">
        <title>Acidophilic green algal genome provides insights into adaptation to an acidic environment.</title>
        <authorList>
            <person name="Hirooka S."/>
            <person name="Hirose Y."/>
            <person name="Kanesaki Y."/>
            <person name="Higuchi S."/>
            <person name="Fujiwara T."/>
            <person name="Onuma R."/>
            <person name="Era A."/>
            <person name="Ohbayashi R."/>
            <person name="Uzuka A."/>
            <person name="Nozaki H."/>
            <person name="Yoshikawa H."/>
            <person name="Miyagishima S.Y."/>
        </authorList>
    </citation>
    <scope>NUCLEOTIDE SEQUENCE [LARGE SCALE GENOMIC DNA]</scope>
    <source>
        <strain evidence="3 4">NIES-2499</strain>
    </source>
</reference>
<organism evidence="3 4">
    <name type="scientific">Chlamydomonas eustigma</name>
    <dbReference type="NCBI Taxonomy" id="1157962"/>
    <lineage>
        <taxon>Eukaryota</taxon>
        <taxon>Viridiplantae</taxon>
        <taxon>Chlorophyta</taxon>
        <taxon>core chlorophytes</taxon>
        <taxon>Chlorophyceae</taxon>
        <taxon>CS clade</taxon>
        <taxon>Chlamydomonadales</taxon>
        <taxon>Chlamydomonadaceae</taxon>
        <taxon>Chlamydomonas</taxon>
    </lineage>
</organism>
<dbReference type="PANTHER" id="PTHR13593">
    <property type="match status" value="1"/>
</dbReference>
<dbReference type="Gene3D" id="3.20.20.190">
    <property type="entry name" value="Phosphatidylinositol (PI) phosphodiesterase"/>
    <property type="match status" value="1"/>
</dbReference>
<dbReference type="GO" id="GO:0008081">
    <property type="term" value="F:phosphoric diester hydrolase activity"/>
    <property type="evidence" value="ECO:0007669"/>
    <property type="project" value="InterPro"/>
</dbReference>
<keyword evidence="4" id="KW-1185">Reference proteome</keyword>
<evidence type="ECO:0000313" key="4">
    <source>
        <dbReference type="Proteomes" id="UP000232323"/>
    </source>
</evidence>
<sequence length="460" mass="51719">MKQKVVMHYSAANMLDQLLQIRLICAFGWMSIAMAAAMSNSSMNSVVSVHRRYLSSAAVDEVSLTDLPTWMTKTWNKISDKAINSIWLPGTHNSLTYDLGEDKAPADNCFYTEAYARKWAVTQLTDVQHQLNSGFRYLDIRPYASDNGDIRIYHCLLSNLGLWEYMAHISEWLKTVAAGSNEVLVLHFKNFIGDGNSWDDRAYENLKNIMNKYFGSFMYGSPTATKGDVTLSKIVGKGGPKVLWVVETDDNGYRSLLGHGAQYINYHQFMDRSYRETDNVQVLVDYGTENFKNHQKKGKTEVMVIEGVMTANQNVIQNFYLSETVENPNYVSVLITWEEGDQKTTGQMLHLGVFKEWLKMGKKGVILMLDNPHSIDAQYIINLNLKNERKAVKEPQLFNYGPLVVTEDEDGNCQGVVSGSCAPGYELKSWDGQCYFWCCGGPGAGSDCGCDVRAQRACGL</sequence>
<dbReference type="Pfam" id="PF26146">
    <property type="entry name" value="PI-PLC_X"/>
    <property type="match status" value="1"/>
</dbReference>
<dbReference type="Proteomes" id="UP000232323">
    <property type="component" value="Unassembled WGS sequence"/>
</dbReference>
<dbReference type="PANTHER" id="PTHR13593:SF113">
    <property type="entry name" value="SI:DKEY-266F7.9"/>
    <property type="match status" value="1"/>
</dbReference>
<dbReference type="AlphaFoldDB" id="A0A250WXG5"/>
<dbReference type="SMART" id="SM00148">
    <property type="entry name" value="PLCXc"/>
    <property type="match status" value="1"/>
</dbReference>
<accession>A0A250WXG5</accession>
<feature type="transmembrane region" description="Helical" evidence="1">
    <location>
        <begin position="21"/>
        <end position="38"/>
    </location>
</feature>
<dbReference type="GO" id="GO:0006629">
    <property type="term" value="P:lipid metabolic process"/>
    <property type="evidence" value="ECO:0007669"/>
    <property type="project" value="InterPro"/>
</dbReference>
<evidence type="ECO:0000313" key="3">
    <source>
        <dbReference type="EMBL" id="GAX75476.1"/>
    </source>
</evidence>
<keyword evidence="1" id="KW-0472">Membrane</keyword>
<proteinExistence type="predicted"/>
<dbReference type="InterPro" id="IPR051057">
    <property type="entry name" value="PI-PLC_domain"/>
</dbReference>
<dbReference type="EMBL" id="BEGY01000012">
    <property type="protein sequence ID" value="GAX75476.1"/>
    <property type="molecule type" value="Genomic_DNA"/>
</dbReference>
<evidence type="ECO:0000259" key="2">
    <source>
        <dbReference type="SMART" id="SM00148"/>
    </source>
</evidence>
<comment type="caution">
    <text evidence="3">The sequence shown here is derived from an EMBL/GenBank/DDBJ whole genome shotgun (WGS) entry which is preliminary data.</text>
</comment>
<dbReference type="InterPro" id="IPR000909">
    <property type="entry name" value="PLipase_C_PInositol-sp_X_dom"/>
</dbReference>
<keyword evidence="1" id="KW-1133">Transmembrane helix</keyword>
<feature type="domain" description="Phosphatidylinositol-specific phospholipase C X" evidence="2">
    <location>
        <begin position="77"/>
        <end position="237"/>
    </location>
</feature>
<name>A0A250WXG5_9CHLO</name>
<protein>
    <recommendedName>
        <fullName evidence="2">Phosphatidylinositol-specific phospholipase C X domain-containing protein</fullName>
    </recommendedName>
</protein>
<dbReference type="InterPro" id="IPR017946">
    <property type="entry name" value="PLC-like_Pdiesterase_TIM-brl"/>
</dbReference>
<dbReference type="OrthoDB" id="1046782at2759"/>
<dbReference type="STRING" id="1157962.A0A250WXG5"/>
<evidence type="ECO:0000256" key="1">
    <source>
        <dbReference type="SAM" id="Phobius"/>
    </source>
</evidence>
<keyword evidence="1" id="KW-0812">Transmembrane</keyword>
<dbReference type="SUPFAM" id="SSF51695">
    <property type="entry name" value="PLC-like phosphodiesterases"/>
    <property type="match status" value="1"/>
</dbReference>
<dbReference type="PROSITE" id="PS50007">
    <property type="entry name" value="PIPLC_X_DOMAIN"/>
    <property type="match status" value="1"/>
</dbReference>
<gene>
    <name evidence="3" type="ORF">CEUSTIGMA_g2919.t1</name>
</gene>